<feature type="compositionally biased region" description="Basic and acidic residues" evidence="1">
    <location>
        <begin position="83"/>
        <end position="96"/>
    </location>
</feature>
<keyword evidence="3" id="KW-1185">Reference proteome</keyword>
<dbReference type="Proteomes" id="UP000801492">
    <property type="component" value="Unassembled WGS sequence"/>
</dbReference>
<feature type="compositionally biased region" description="Basic and acidic residues" evidence="1">
    <location>
        <begin position="109"/>
        <end position="123"/>
    </location>
</feature>
<sequence>MYASTENAETEVKEEFYEKTDEEMRRTLKEDAIILLGEDKVKKEYKSEIHKLVEEQINEEDIDTRWGKLKEAVNKAAEKVSGKEGKKNIKKNDTLTDAKVNLKKSGSKIKMDKNEQTRTQRKI</sequence>
<evidence type="ECO:0000256" key="1">
    <source>
        <dbReference type="SAM" id="MobiDB-lite"/>
    </source>
</evidence>
<reference evidence="2" key="1">
    <citation type="submission" date="2019-08" db="EMBL/GenBank/DDBJ databases">
        <title>The genome of the North American firefly Photinus pyralis.</title>
        <authorList>
            <consortium name="Photinus pyralis genome working group"/>
            <person name="Fallon T.R."/>
            <person name="Sander Lower S.E."/>
            <person name="Weng J.-K."/>
        </authorList>
    </citation>
    <scope>NUCLEOTIDE SEQUENCE</scope>
    <source>
        <strain evidence="2">TRF0915ILg1</strain>
        <tissue evidence="2">Whole body</tissue>
    </source>
</reference>
<proteinExistence type="predicted"/>
<accession>A0A8K0G4M9</accession>
<gene>
    <name evidence="2" type="ORF">ILUMI_20658</name>
</gene>
<evidence type="ECO:0000313" key="3">
    <source>
        <dbReference type="Proteomes" id="UP000801492"/>
    </source>
</evidence>
<dbReference type="AlphaFoldDB" id="A0A8K0G4M9"/>
<protein>
    <submittedName>
        <fullName evidence="2">Uncharacterized protein</fullName>
    </submittedName>
</protein>
<evidence type="ECO:0000313" key="2">
    <source>
        <dbReference type="EMBL" id="KAF2885508.1"/>
    </source>
</evidence>
<name>A0A8K0G4M9_IGNLU</name>
<comment type="caution">
    <text evidence="2">The sequence shown here is derived from an EMBL/GenBank/DDBJ whole genome shotgun (WGS) entry which is preliminary data.</text>
</comment>
<feature type="region of interest" description="Disordered" evidence="1">
    <location>
        <begin position="83"/>
        <end position="123"/>
    </location>
</feature>
<organism evidence="2 3">
    <name type="scientific">Ignelater luminosus</name>
    <name type="common">Cucubano</name>
    <name type="synonym">Pyrophorus luminosus</name>
    <dbReference type="NCBI Taxonomy" id="2038154"/>
    <lineage>
        <taxon>Eukaryota</taxon>
        <taxon>Metazoa</taxon>
        <taxon>Ecdysozoa</taxon>
        <taxon>Arthropoda</taxon>
        <taxon>Hexapoda</taxon>
        <taxon>Insecta</taxon>
        <taxon>Pterygota</taxon>
        <taxon>Neoptera</taxon>
        <taxon>Endopterygota</taxon>
        <taxon>Coleoptera</taxon>
        <taxon>Polyphaga</taxon>
        <taxon>Elateriformia</taxon>
        <taxon>Elateroidea</taxon>
        <taxon>Elateridae</taxon>
        <taxon>Agrypninae</taxon>
        <taxon>Pyrophorini</taxon>
        <taxon>Ignelater</taxon>
    </lineage>
</organism>
<dbReference type="EMBL" id="VTPC01089916">
    <property type="protein sequence ID" value="KAF2885508.1"/>
    <property type="molecule type" value="Genomic_DNA"/>
</dbReference>